<evidence type="ECO:0000259" key="13">
    <source>
        <dbReference type="SMART" id="SM01060"/>
    </source>
</evidence>
<dbReference type="SUPFAM" id="SSF56634">
    <property type="entry name" value="Heme-dependent catalase-like"/>
    <property type="match status" value="1"/>
</dbReference>
<comment type="function">
    <text evidence="1">Decomposes hydrogen peroxide into water and oxygen; serves to protect cells from the toxic effects of hydrogen peroxide.</text>
</comment>
<evidence type="ECO:0000313" key="14">
    <source>
        <dbReference type="EMBL" id="TFW29469.1"/>
    </source>
</evidence>
<dbReference type="Gene3D" id="1.20.1280.120">
    <property type="match status" value="1"/>
</dbReference>
<feature type="region of interest" description="Disordered" evidence="11">
    <location>
        <begin position="292"/>
        <end position="324"/>
    </location>
</feature>
<keyword evidence="3 8" id="KW-0575">Peroxidase</keyword>
<dbReference type="EC" id="1.11.1.-" evidence="8"/>
<dbReference type="InterPro" id="IPR020835">
    <property type="entry name" value="Catalase_sf"/>
</dbReference>
<comment type="similarity">
    <text evidence="2 8">Belongs to the catalase family.</text>
</comment>
<gene>
    <name evidence="14" type="ORF">E4L98_03815</name>
</gene>
<keyword evidence="4 8" id="KW-0349">Heme</keyword>
<keyword evidence="7 8" id="KW-0408">Iron</keyword>
<comment type="cofactor">
    <cofactor evidence="8">
        <name>heme</name>
        <dbReference type="ChEBI" id="CHEBI:30413"/>
    </cofactor>
</comment>
<dbReference type="InterPro" id="IPR011614">
    <property type="entry name" value="Catalase_core"/>
</dbReference>
<feature type="signal peptide" evidence="12">
    <location>
        <begin position="1"/>
        <end position="22"/>
    </location>
</feature>
<feature type="binding site" description="axial binding residue" evidence="10">
    <location>
        <position position="328"/>
    </location>
    <ligand>
        <name>heme</name>
        <dbReference type="ChEBI" id="CHEBI:30413"/>
    </ligand>
    <ligandPart>
        <name>Fe</name>
        <dbReference type="ChEBI" id="CHEBI:18248"/>
    </ligandPart>
</feature>
<dbReference type="InterPro" id="IPR018028">
    <property type="entry name" value="Catalase"/>
</dbReference>
<evidence type="ECO:0000256" key="4">
    <source>
        <dbReference type="ARBA" id="ARBA00022617"/>
    </source>
</evidence>
<evidence type="ECO:0000256" key="1">
    <source>
        <dbReference type="ARBA" id="ARBA00002974"/>
    </source>
</evidence>
<dbReference type="PIRSF" id="PIRSF000296">
    <property type="entry name" value="SrpA"/>
    <property type="match status" value="1"/>
</dbReference>
<feature type="domain" description="Catalase core" evidence="13">
    <location>
        <begin position="26"/>
        <end position="350"/>
    </location>
</feature>
<dbReference type="GO" id="GO:0005737">
    <property type="term" value="C:cytoplasm"/>
    <property type="evidence" value="ECO:0007669"/>
    <property type="project" value="TreeGrafter"/>
</dbReference>
<dbReference type="InterPro" id="IPR024168">
    <property type="entry name" value="Catalase_SrpA-type_pred"/>
</dbReference>
<dbReference type="PANTHER" id="PTHR11465:SF9">
    <property type="entry name" value="CATALASE"/>
    <property type="match status" value="1"/>
</dbReference>
<feature type="active site" evidence="9">
    <location>
        <position position="60"/>
    </location>
</feature>
<sequence length="350" mass="37838">MPNLLTYARPAIALACAGAALAAGYAYATGWLTPDRLTPQAIIASFQTDFGRHDGYRRNHAKGVCVIGHFDGNGNASPYSRALVFGNLRTPVIGRFAVPGGNPSVADTANPVRSLALQFTLPNGEQWRTGMNSTPVFVVNTPQGFYDNLQASRPLPGTGKPDPAKLQAFFDAHPESAAFRQWVKAHPPSSSFTNTRFYSINAFELVDRNGNSHLARWSVIPQAAYAPLTPEAKAAPDSLQHDLIDQLSHGPARWRLQLQLAQPGDPGNDATKAWPEDRPVIDAGTLTLERAVTQDDGPCRDINFDPTILPQGIRPSDDPLLAARSGAYARSYQLRTSEQAARHAAQGEQP</sequence>
<dbReference type="EMBL" id="SPVG01000034">
    <property type="protein sequence ID" value="TFW29469.1"/>
    <property type="molecule type" value="Genomic_DNA"/>
</dbReference>
<organism evidence="14 15">
    <name type="scientific">Duganella callida</name>
    <dbReference type="NCBI Taxonomy" id="2561932"/>
    <lineage>
        <taxon>Bacteria</taxon>
        <taxon>Pseudomonadati</taxon>
        <taxon>Pseudomonadota</taxon>
        <taxon>Betaproteobacteria</taxon>
        <taxon>Burkholderiales</taxon>
        <taxon>Oxalobacteraceae</taxon>
        <taxon>Telluria group</taxon>
        <taxon>Duganella</taxon>
    </lineage>
</organism>
<dbReference type="CDD" id="cd08153">
    <property type="entry name" value="srpA_like"/>
    <property type="match status" value="1"/>
</dbReference>
<evidence type="ECO:0000256" key="6">
    <source>
        <dbReference type="ARBA" id="ARBA00023002"/>
    </source>
</evidence>
<reference evidence="14 15" key="1">
    <citation type="submission" date="2019-03" db="EMBL/GenBank/DDBJ databases">
        <title>Draft Genome Sequence of Duganella callidus sp. nov., a Novel Duganella Species Isolated from Cultivated Soil.</title>
        <authorList>
            <person name="Raths R."/>
            <person name="Peta V."/>
            <person name="Bucking H."/>
        </authorList>
    </citation>
    <scope>NUCLEOTIDE SEQUENCE [LARGE SCALE GENOMIC DNA]</scope>
    <source>
        <strain evidence="14 15">DN04</strain>
    </source>
</reference>
<comment type="function">
    <text evidence="8">Has an organic peroxide-dependent peroxidase activity.</text>
</comment>
<evidence type="ECO:0000256" key="5">
    <source>
        <dbReference type="ARBA" id="ARBA00022723"/>
    </source>
</evidence>
<evidence type="ECO:0000256" key="8">
    <source>
        <dbReference type="PIRNR" id="PIRNR000296"/>
    </source>
</evidence>
<evidence type="ECO:0000256" key="3">
    <source>
        <dbReference type="ARBA" id="ARBA00022559"/>
    </source>
</evidence>
<dbReference type="PANTHER" id="PTHR11465">
    <property type="entry name" value="CATALASE"/>
    <property type="match status" value="1"/>
</dbReference>
<dbReference type="Pfam" id="PF00199">
    <property type="entry name" value="Catalase"/>
    <property type="match status" value="1"/>
</dbReference>
<comment type="caution">
    <text evidence="14">The sequence shown here is derived from an EMBL/GenBank/DDBJ whole genome shotgun (WGS) entry which is preliminary data.</text>
</comment>
<evidence type="ECO:0000256" key="10">
    <source>
        <dbReference type="PIRSR" id="PIRSR000296-2"/>
    </source>
</evidence>
<protein>
    <recommendedName>
        <fullName evidence="8">Catalase-related peroxidase</fullName>
        <ecNumber evidence="8">1.11.1.-</ecNumber>
    </recommendedName>
</protein>
<dbReference type="Proteomes" id="UP000297729">
    <property type="component" value="Unassembled WGS sequence"/>
</dbReference>
<keyword evidence="5 8" id="KW-0479">Metal-binding</keyword>
<evidence type="ECO:0000313" key="15">
    <source>
        <dbReference type="Proteomes" id="UP000297729"/>
    </source>
</evidence>
<evidence type="ECO:0000256" key="7">
    <source>
        <dbReference type="ARBA" id="ARBA00023004"/>
    </source>
</evidence>
<feature type="chain" id="PRO_5021220129" description="Catalase-related peroxidase" evidence="12">
    <location>
        <begin position="23"/>
        <end position="350"/>
    </location>
</feature>
<evidence type="ECO:0000256" key="12">
    <source>
        <dbReference type="SAM" id="SignalP"/>
    </source>
</evidence>
<dbReference type="GO" id="GO:0020037">
    <property type="term" value="F:heme binding"/>
    <property type="evidence" value="ECO:0007669"/>
    <property type="project" value="InterPro"/>
</dbReference>
<dbReference type="OrthoDB" id="255727at2"/>
<dbReference type="RefSeq" id="WP_135200245.1">
    <property type="nucleotide sequence ID" value="NZ_SPVG01000034.1"/>
</dbReference>
<dbReference type="PROSITE" id="PS51402">
    <property type="entry name" value="CATALASE_3"/>
    <property type="match status" value="1"/>
</dbReference>
<dbReference type="GO" id="GO:0046872">
    <property type="term" value="F:metal ion binding"/>
    <property type="evidence" value="ECO:0007669"/>
    <property type="project" value="UniProtKB-KW"/>
</dbReference>
<evidence type="ECO:0000256" key="2">
    <source>
        <dbReference type="ARBA" id="ARBA00005329"/>
    </source>
</evidence>
<dbReference type="GO" id="GO:0042744">
    <property type="term" value="P:hydrogen peroxide catabolic process"/>
    <property type="evidence" value="ECO:0007669"/>
    <property type="project" value="TreeGrafter"/>
</dbReference>
<dbReference type="AlphaFoldDB" id="A0A4Y9SVU3"/>
<keyword evidence="15" id="KW-1185">Reference proteome</keyword>
<proteinExistence type="inferred from homology"/>
<keyword evidence="6 8" id="KW-0560">Oxidoreductase</keyword>
<dbReference type="Gene3D" id="2.40.180.10">
    <property type="entry name" value="Catalase core domain"/>
    <property type="match status" value="1"/>
</dbReference>
<dbReference type="GO" id="GO:0042542">
    <property type="term" value="P:response to hydrogen peroxide"/>
    <property type="evidence" value="ECO:0007669"/>
    <property type="project" value="TreeGrafter"/>
</dbReference>
<dbReference type="SMART" id="SM01060">
    <property type="entry name" value="Catalase"/>
    <property type="match status" value="1"/>
</dbReference>
<accession>A0A4Y9SVU3</accession>
<evidence type="ECO:0000256" key="11">
    <source>
        <dbReference type="SAM" id="MobiDB-lite"/>
    </source>
</evidence>
<name>A0A4Y9SVU3_9BURK</name>
<evidence type="ECO:0000256" key="9">
    <source>
        <dbReference type="PIRSR" id="PIRSR000296-1"/>
    </source>
</evidence>
<dbReference type="GO" id="GO:0004096">
    <property type="term" value="F:catalase activity"/>
    <property type="evidence" value="ECO:0007669"/>
    <property type="project" value="InterPro"/>
</dbReference>
<dbReference type="PRINTS" id="PR00067">
    <property type="entry name" value="CATALASE"/>
</dbReference>
<keyword evidence="12" id="KW-0732">Signal</keyword>